<dbReference type="AlphaFoldDB" id="A0A0A9BP71"/>
<dbReference type="EMBL" id="GBRH01233917">
    <property type="protein sequence ID" value="JAD63978.1"/>
    <property type="molecule type" value="Transcribed_RNA"/>
</dbReference>
<proteinExistence type="predicted"/>
<protein>
    <submittedName>
        <fullName evidence="1">Uncharacterized protein</fullName>
    </submittedName>
</protein>
<accession>A0A0A9BP71</accession>
<evidence type="ECO:0000313" key="1">
    <source>
        <dbReference type="EMBL" id="JAD63978.1"/>
    </source>
</evidence>
<name>A0A0A9BP71_ARUDO</name>
<reference evidence="1" key="2">
    <citation type="journal article" date="2015" name="Data Brief">
        <title>Shoot transcriptome of the giant reed, Arundo donax.</title>
        <authorList>
            <person name="Barrero R.A."/>
            <person name="Guerrero F.D."/>
            <person name="Moolhuijzen P."/>
            <person name="Goolsby J.A."/>
            <person name="Tidwell J."/>
            <person name="Bellgard S.E."/>
            <person name="Bellgard M.I."/>
        </authorList>
    </citation>
    <scope>NUCLEOTIDE SEQUENCE</scope>
    <source>
        <tissue evidence="1">Shoot tissue taken approximately 20 cm above the soil surface</tissue>
    </source>
</reference>
<sequence>MGINASAQCRATYHVDRSPAMSITSK</sequence>
<reference evidence="1" key="1">
    <citation type="submission" date="2014-09" db="EMBL/GenBank/DDBJ databases">
        <authorList>
            <person name="Magalhaes I.L.F."/>
            <person name="Oliveira U."/>
            <person name="Santos F.R."/>
            <person name="Vidigal T.H.D.A."/>
            <person name="Brescovit A.D."/>
            <person name="Santos A.J."/>
        </authorList>
    </citation>
    <scope>NUCLEOTIDE SEQUENCE</scope>
    <source>
        <tissue evidence="1">Shoot tissue taken approximately 20 cm above the soil surface</tissue>
    </source>
</reference>
<organism evidence="1">
    <name type="scientific">Arundo donax</name>
    <name type="common">Giant reed</name>
    <name type="synonym">Donax arundinaceus</name>
    <dbReference type="NCBI Taxonomy" id="35708"/>
    <lineage>
        <taxon>Eukaryota</taxon>
        <taxon>Viridiplantae</taxon>
        <taxon>Streptophyta</taxon>
        <taxon>Embryophyta</taxon>
        <taxon>Tracheophyta</taxon>
        <taxon>Spermatophyta</taxon>
        <taxon>Magnoliopsida</taxon>
        <taxon>Liliopsida</taxon>
        <taxon>Poales</taxon>
        <taxon>Poaceae</taxon>
        <taxon>PACMAD clade</taxon>
        <taxon>Arundinoideae</taxon>
        <taxon>Arundineae</taxon>
        <taxon>Arundo</taxon>
    </lineage>
</organism>